<dbReference type="EMBL" id="KF900995">
    <property type="protein sequence ID" value="AIF14239.1"/>
    <property type="molecule type" value="Genomic_DNA"/>
</dbReference>
<dbReference type="InterPro" id="IPR029044">
    <property type="entry name" value="Nucleotide-diphossugar_trans"/>
</dbReference>
<sequence>MKLAIVIPTYNEAETIPSLIKELFEKIKQLVEKLDVLIIDDSSPDGTADIVRELGDKYEKITVIQRPKKMGLGAAYKEGFRYVLEKLDSELIIQMDADHSHQPSEIPNMLEKIKNFDFLVASRHVEGSDVIGWGMWRKMTHSIAGAIASVCAKIEIKDSTSGFRMFRKKTLEKVDFDKIRSDGFAFQIEVLHQLKQLDMKGLEVPTVFINRTEGSSKMGSNEMMQFITMCISYIGRK</sequence>
<accession>A0A075HE83</accession>
<feature type="domain" description="Glycosyltransferase 2-like" evidence="4">
    <location>
        <begin position="5"/>
        <end position="174"/>
    </location>
</feature>
<dbReference type="Pfam" id="PF00535">
    <property type="entry name" value="Glycos_transf_2"/>
    <property type="match status" value="1"/>
</dbReference>
<dbReference type="PANTHER" id="PTHR43398">
    <property type="entry name" value="DOLICHOL-PHOSPHATE MANNOSYLTRANSFERASE SUBUNIT 1"/>
    <property type="match status" value="1"/>
</dbReference>
<name>A0A075HE83_9ARCH</name>
<dbReference type="AlphaFoldDB" id="A0A075HE83"/>
<keyword evidence="2 5" id="KW-0328">Glycosyltransferase</keyword>
<dbReference type="PANTHER" id="PTHR43398:SF1">
    <property type="entry name" value="DOLICHOL-PHOSPHATE MANNOSYLTRANSFERASE SUBUNIT 1"/>
    <property type="match status" value="1"/>
</dbReference>
<dbReference type="Gene3D" id="3.90.550.10">
    <property type="entry name" value="Spore Coat Polysaccharide Biosynthesis Protein SpsA, Chain A"/>
    <property type="match status" value="1"/>
</dbReference>
<evidence type="ECO:0000256" key="3">
    <source>
        <dbReference type="ARBA" id="ARBA00022679"/>
    </source>
</evidence>
<dbReference type="CDD" id="cd06442">
    <property type="entry name" value="DPM1_like"/>
    <property type="match status" value="1"/>
</dbReference>
<comment type="similarity">
    <text evidence="1">Belongs to the glycosyltransferase 2 family.</text>
</comment>
<evidence type="ECO:0000259" key="4">
    <source>
        <dbReference type="Pfam" id="PF00535"/>
    </source>
</evidence>
<proteinExistence type="inferred from homology"/>
<dbReference type="FunFam" id="3.90.550.10:FF:000122">
    <property type="entry name" value="Dolichol-phosphate mannosyltransferase subunit 1"/>
    <property type="match status" value="1"/>
</dbReference>
<dbReference type="InterPro" id="IPR039528">
    <property type="entry name" value="DPM1-like"/>
</dbReference>
<dbReference type="GO" id="GO:0016020">
    <property type="term" value="C:membrane"/>
    <property type="evidence" value="ECO:0007669"/>
    <property type="project" value="GOC"/>
</dbReference>
<evidence type="ECO:0000256" key="2">
    <source>
        <dbReference type="ARBA" id="ARBA00022676"/>
    </source>
</evidence>
<reference evidence="5" key="1">
    <citation type="journal article" date="2014" name="Genome Biol. Evol.">
        <title>Pangenome evidence for extensive interdomain horizontal transfer affecting lineage core and shell genes in uncultured planktonic thaumarchaeota and euryarchaeota.</title>
        <authorList>
            <person name="Deschamps P."/>
            <person name="Zivanovic Y."/>
            <person name="Moreira D."/>
            <person name="Rodriguez-Valera F."/>
            <person name="Lopez-Garcia P."/>
        </authorList>
    </citation>
    <scope>NUCLEOTIDE SEQUENCE</scope>
</reference>
<dbReference type="SUPFAM" id="SSF53448">
    <property type="entry name" value="Nucleotide-diphospho-sugar transferases"/>
    <property type="match status" value="1"/>
</dbReference>
<gene>
    <name evidence="5" type="primary">DPM1</name>
</gene>
<keyword evidence="3 5" id="KW-0808">Transferase</keyword>
<dbReference type="EC" id="2.4.1.83" evidence="5"/>
<dbReference type="GO" id="GO:0004582">
    <property type="term" value="F:dolichyl-phosphate beta-D-mannosyltransferase activity"/>
    <property type="evidence" value="ECO:0007669"/>
    <property type="project" value="UniProtKB-EC"/>
</dbReference>
<dbReference type="GO" id="GO:0009247">
    <property type="term" value="P:glycolipid biosynthetic process"/>
    <property type="evidence" value="ECO:0007669"/>
    <property type="project" value="TreeGrafter"/>
</dbReference>
<evidence type="ECO:0000256" key="1">
    <source>
        <dbReference type="ARBA" id="ARBA00006739"/>
    </source>
</evidence>
<dbReference type="InterPro" id="IPR001173">
    <property type="entry name" value="Glyco_trans_2-like"/>
</dbReference>
<evidence type="ECO:0000313" key="5">
    <source>
        <dbReference type="EMBL" id="AIF14239.1"/>
    </source>
</evidence>
<protein>
    <submittedName>
        <fullName evidence="5">Dolichol-phosphate mannosyltransferase (DPM1)</fullName>
        <ecNumber evidence="5">2.4.1.83</ecNumber>
    </submittedName>
</protein>
<organism evidence="5">
    <name type="scientific">uncultured marine thaumarchaeote KM3_66_E12</name>
    <dbReference type="NCBI Taxonomy" id="1456229"/>
    <lineage>
        <taxon>Archaea</taxon>
        <taxon>Nitrososphaerota</taxon>
        <taxon>environmental samples</taxon>
    </lineage>
</organism>